<dbReference type="AlphaFoldDB" id="A0A161ZZM5"/>
<protein>
    <submittedName>
        <fullName evidence="1">Uncharacterized protein</fullName>
    </submittedName>
</protein>
<gene>
    <name evidence="1" type="ORF">DCAR_019825</name>
    <name evidence="2" type="ORF">DCAR_0626683</name>
</gene>
<evidence type="ECO:0000313" key="3">
    <source>
        <dbReference type="Proteomes" id="UP000077755"/>
    </source>
</evidence>
<evidence type="ECO:0000313" key="1">
    <source>
        <dbReference type="EMBL" id="KZM92810.1"/>
    </source>
</evidence>
<dbReference type="PANTHER" id="PTHR35510">
    <property type="entry name" value="DBH-LIKE MONOOXYGENASE"/>
    <property type="match status" value="1"/>
</dbReference>
<dbReference type="PANTHER" id="PTHR35510:SF1">
    <property type="entry name" value="DBH-LIKE MONOOXYGENASE"/>
    <property type="match status" value="1"/>
</dbReference>
<evidence type="ECO:0000313" key="2">
    <source>
        <dbReference type="EMBL" id="WOH07254.1"/>
    </source>
</evidence>
<proteinExistence type="predicted"/>
<organism evidence="1">
    <name type="scientific">Daucus carota subsp. sativus</name>
    <name type="common">Carrot</name>
    <dbReference type="NCBI Taxonomy" id="79200"/>
    <lineage>
        <taxon>Eukaryota</taxon>
        <taxon>Viridiplantae</taxon>
        <taxon>Streptophyta</taxon>
        <taxon>Embryophyta</taxon>
        <taxon>Tracheophyta</taxon>
        <taxon>Spermatophyta</taxon>
        <taxon>Magnoliopsida</taxon>
        <taxon>eudicotyledons</taxon>
        <taxon>Gunneridae</taxon>
        <taxon>Pentapetalae</taxon>
        <taxon>asterids</taxon>
        <taxon>campanulids</taxon>
        <taxon>Apiales</taxon>
        <taxon>Apiaceae</taxon>
        <taxon>Apioideae</taxon>
        <taxon>Scandiceae</taxon>
        <taxon>Daucinae</taxon>
        <taxon>Daucus</taxon>
        <taxon>Daucus sect. Daucus</taxon>
    </lineage>
</organism>
<dbReference type="EMBL" id="CP093348">
    <property type="protein sequence ID" value="WOH07254.1"/>
    <property type="molecule type" value="Genomic_DNA"/>
</dbReference>
<sequence>MMMMTTQKRKAVDQFNHDFSDFSLSSPATKIRRLDHVELAPIIEEEEEEPLQHEDEEQRIATEAGVDVENEERAIVLFNPANPFIHSPPPTFSLTPHILSRLKGQSHLSNLFNRSSSSNQDEETDTALDDGVIISNQCTAVVPWVKSNLSPCLPSSGLDASESTMMEADAENQQEEVATSMDIEQGYNAAVSSGNATEYEGHFHQWQQQHCMVPSQLPPPPPPHSAAAAATPVVWFN</sequence>
<name>A0A161ZZM5_DAUCS</name>
<accession>A0A161ZZM5</accession>
<dbReference type="Proteomes" id="UP000077755">
    <property type="component" value="Chromosome 6"/>
</dbReference>
<keyword evidence="3" id="KW-1185">Reference proteome</keyword>
<dbReference type="OMA" id="VPWAPAQ"/>
<reference evidence="2" key="2">
    <citation type="submission" date="2022-03" db="EMBL/GenBank/DDBJ databases">
        <title>Draft title - Genomic analysis of global carrot germplasm unveils the trajectory of domestication and the origin of high carotenoid orange carrot.</title>
        <authorList>
            <person name="Iorizzo M."/>
            <person name="Ellison S."/>
            <person name="Senalik D."/>
            <person name="Macko-Podgorni A."/>
            <person name="Grzebelus D."/>
            <person name="Bostan H."/>
            <person name="Rolling W."/>
            <person name="Curaba J."/>
            <person name="Simon P."/>
        </authorList>
    </citation>
    <scope>NUCLEOTIDE SEQUENCE</scope>
    <source>
        <tissue evidence="2">Leaf</tissue>
    </source>
</reference>
<reference evidence="1" key="1">
    <citation type="journal article" date="2016" name="Nat. Genet.">
        <title>A high-quality carrot genome assembly provides new insights into carotenoid accumulation and asterid genome evolution.</title>
        <authorList>
            <person name="Iorizzo M."/>
            <person name="Ellison S."/>
            <person name="Senalik D."/>
            <person name="Zeng P."/>
            <person name="Satapoomin P."/>
            <person name="Huang J."/>
            <person name="Bowman M."/>
            <person name="Iovene M."/>
            <person name="Sanseverino W."/>
            <person name="Cavagnaro P."/>
            <person name="Yildiz M."/>
            <person name="Macko-Podgorni A."/>
            <person name="Moranska E."/>
            <person name="Grzebelus E."/>
            <person name="Grzebelus D."/>
            <person name="Ashrafi H."/>
            <person name="Zheng Z."/>
            <person name="Cheng S."/>
            <person name="Spooner D."/>
            <person name="Van Deynze A."/>
            <person name="Simon P."/>
        </authorList>
    </citation>
    <scope>NUCLEOTIDE SEQUENCE [LARGE SCALE GENOMIC DNA]</scope>
    <source>
        <tissue evidence="1">Leaf</tissue>
    </source>
</reference>
<dbReference type="STRING" id="79200.A0A161ZZM5"/>
<dbReference type="Gramene" id="KZM92810">
    <property type="protein sequence ID" value="KZM92810"/>
    <property type="gene ID" value="DCAR_019825"/>
</dbReference>
<dbReference type="EMBL" id="LNRQ01000006">
    <property type="protein sequence ID" value="KZM92810.1"/>
    <property type="molecule type" value="Genomic_DNA"/>
</dbReference>